<keyword evidence="6" id="KW-0378">Hydrolase</keyword>
<dbReference type="InterPro" id="IPR014782">
    <property type="entry name" value="Peptidase_M1_dom"/>
</dbReference>
<dbReference type="InterPro" id="IPR001930">
    <property type="entry name" value="Peptidase_M1"/>
</dbReference>
<dbReference type="GeneID" id="36346134"/>
<keyword evidence="8 15" id="KW-1133">Transmembrane helix</keyword>
<dbReference type="GO" id="GO:0043171">
    <property type="term" value="P:peptide catabolic process"/>
    <property type="evidence" value="ECO:0007669"/>
    <property type="project" value="TreeGrafter"/>
</dbReference>
<dbReference type="RefSeq" id="XP_024345916.1">
    <property type="nucleotide sequence ID" value="XM_024499668.1"/>
</dbReference>
<feature type="site" description="Transition state stabilizer" evidence="14">
    <location>
        <position position="479"/>
    </location>
</feature>
<feature type="domain" description="ERAP1-like C-terminal" evidence="17">
    <location>
        <begin position="628"/>
        <end position="891"/>
    </location>
</feature>
<dbReference type="Gene3D" id="2.60.40.1910">
    <property type="match status" value="1"/>
</dbReference>
<dbReference type="PANTHER" id="PTHR11533:SF294">
    <property type="entry name" value="THYROTROPIN-RELEASING HORMONE-DEGRADING ECTOENZYME"/>
    <property type="match status" value="1"/>
</dbReference>
<dbReference type="CDD" id="cd09601">
    <property type="entry name" value="M1_APN-Q_like"/>
    <property type="match status" value="1"/>
</dbReference>
<dbReference type="Pfam" id="PF17900">
    <property type="entry name" value="Peptidase_M1_N"/>
    <property type="match status" value="1"/>
</dbReference>
<comment type="cofactor">
    <cofactor evidence="13">
        <name>Zn(2+)</name>
        <dbReference type="ChEBI" id="CHEBI:29105"/>
    </cofactor>
    <text evidence="13">Binds 1 zinc ion per subunit.</text>
</comment>
<evidence type="ECO:0000256" key="7">
    <source>
        <dbReference type="ARBA" id="ARBA00022833"/>
    </source>
</evidence>
<feature type="binding site" evidence="13">
    <location>
        <position position="397"/>
    </location>
    <ligand>
        <name>Zn(2+)</name>
        <dbReference type="ChEBI" id="CHEBI:29105"/>
        <note>catalytic</note>
    </ligand>
</feature>
<feature type="binding site" evidence="13">
    <location>
        <position position="416"/>
    </location>
    <ligand>
        <name>Zn(2+)</name>
        <dbReference type="ChEBI" id="CHEBI:29105"/>
        <note>catalytic</note>
    </ligand>
</feature>
<protein>
    <submittedName>
        <fullName evidence="19">Aminopeptidase N</fullName>
    </submittedName>
</protein>
<dbReference type="InterPro" id="IPR042097">
    <property type="entry name" value="Aminopeptidase_N-like_N_sf"/>
</dbReference>
<dbReference type="Pfam" id="PF11838">
    <property type="entry name" value="ERAP1_C"/>
    <property type="match status" value="1"/>
</dbReference>
<dbReference type="GO" id="GO:0006508">
    <property type="term" value="P:proteolysis"/>
    <property type="evidence" value="ECO:0007669"/>
    <property type="project" value="UniProtKB-KW"/>
</dbReference>
<evidence type="ECO:0000256" key="5">
    <source>
        <dbReference type="ARBA" id="ARBA00022723"/>
    </source>
</evidence>
<evidence type="ECO:0000256" key="14">
    <source>
        <dbReference type="PIRSR" id="PIRSR634016-4"/>
    </source>
</evidence>
<reference evidence="19 20" key="1">
    <citation type="journal article" date="2013" name="Nat. Genet.">
        <title>The genome of the hydatid tapeworm Echinococcus granulosus.</title>
        <authorList>
            <person name="Zheng H."/>
            <person name="Zhang W."/>
            <person name="Zhang L."/>
            <person name="Zhang Z."/>
            <person name="Li J."/>
            <person name="Lu G."/>
            <person name="Zhu Y."/>
            <person name="Wang Y."/>
            <person name="Huang Y."/>
            <person name="Liu J."/>
            <person name="Kang H."/>
            <person name="Chen J."/>
            <person name="Wang L."/>
            <person name="Chen A."/>
            <person name="Yu S."/>
            <person name="Gao Z."/>
            <person name="Jin L."/>
            <person name="Gu W."/>
            <person name="Wang Z."/>
            <person name="Zhao L."/>
            <person name="Shi B."/>
            <person name="Wen H."/>
            <person name="Lin R."/>
            <person name="Jones M.K."/>
            <person name="Brejova B."/>
            <person name="Vinar T."/>
            <person name="Zhao G."/>
            <person name="McManus D.P."/>
            <person name="Chen Z."/>
            <person name="Zhou Y."/>
            <person name="Wang S."/>
        </authorList>
    </citation>
    <scope>NUCLEOTIDE SEQUENCE [LARGE SCALE GENOMIC DNA]</scope>
</reference>
<evidence type="ECO:0000259" key="18">
    <source>
        <dbReference type="Pfam" id="PF17900"/>
    </source>
</evidence>
<keyword evidence="20" id="KW-1185">Reference proteome</keyword>
<feature type="binding site" evidence="13">
    <location>
        <position position="393"/>
    </location>
    <ligand>
        <name>Zn(2+)</name>
        <dbReference type="ChEBI" id="CHEBI:29105"/>
        <note>catalytic</note>
    </ligand>
</feature>
<keyword evidence="3" id="KW-0645">Protease</keyword>
<dbReference type="Proteomes" id="UP000019149">
    <property type="component" value="Unassembled WGS sequence"/>
</dbReference>
<keyword evidence="9" id="KW-0482">Metalloprotease</keyword>
<dbReference type="OMA" id="DKINPEW"/>
<dbReference type="InterPro" id="IPR034016">
    <property type="entry name" value="M1_APN-typ"/>
</dbReference>
<dbReference type="Pfam" id="PF01433">
    <property type="entry name" value="Peptidase_M1"/>
    <property type="match status" value="1"/>
</dbReference>
<dbReference type="SUPFAM" id="SSF55486">
    <property type="entry name" value="Metalloproteases ('zincins'), catalytic domain"/>
    <property type="match status" value="1"/>
</dbReference>
<dbReference type="GO" id="GO:0005737">
    <property type="term" value="C:cytoplasm"/>
    <property type="evidence" value="ECO:0007669"/>
    <property type="project" value="TreeGrafter"/>
</dbReference>
<dbReference type="InterPro" id="IPR050344">
    <property type="entry name" value="Peptidase_M1_aminopeptidases"/>
</dbReference>
<evidence type="ECO:0000256" key="15">
    <source>
        <dbReference type="SAM" id="Phobius"/>
    </source>
</evidence>
<accession>W6U0S7</accession>
<dbReference type="CTD" id="36346134"/>
<dbReference type="GO" id="GO:0005615">
    <property type="term" value="C:extracellular space"/>
    <property type="evidence" value="ECO:0007669"/>
    <property type="project" value="TreeGrafter"/>
</dbReference>
<evidence type="ECO:0000256" key="1">
    <source>
        <dbReference type="ARBA" id="ARBA00004167"/>
    </source>
</evidence>
<keyword evidence="4 15" id="KW-0812">Transmembrane</keyword>
<keyword evidence="19" id="KW-0031">Aminopeptidase</keyword>
<dbReference type="GO" id="GO:0016020">
    <property type="term" value="C:membrane"/>
    <property type="evidence" value="ECO:0007669"/>
    <property type="project" value="UniProtKB-SubCell"/>
</dbReference>
<dbReference type="STRING" id="6210.W6U0S7"/>
<dbReference type="CDD" id="cd14709">
    <property type="entry name" value="bZIP_CREBL2"/>
    <property type="match status" value="1"/>
</dbReference>
<evidence type="ECO:0000256" key="10">
    <source>
        <dbReference type="ARBA" id="ARBA00023136"/>
    </source>
</evidence>
<dbReference type="InterPro" id="IPR024571">
    <property type="entry name" value="ERAP1-like_C_dom"/>
</dbReference>
<comment type="caution">
    <text evidence="19">The sequence shown here is derived from an EMBL/GenBank/DDBJ whole genome shotgun (WGS) entry which is preliminary data.</text>
</comment>
<keyword evidence="10 15" id="KW-0472">Membrane</keyword>
<feature type="domain" description="Peptidase M1 membrane alanine aminopeptidase" evidence="16">
    <location>
        <begin position="321"/>
        <end position="543"/>
    </location>
</feature>
<dbReference type="GO" id="GO:0008270">
    <property type="term" value="F:zinc ion binding"/>
    <property type="evidence" value="ECO:0007669"/>
    <property type="project" value="InterPro"/>
</dbReference>
<dbReference type="EMBL" id="APAU02000218">
    <property type="protein sequence ID" value="EUB54720.1"/>
    <property type="molecule type" value="Genomic_DNA"/>
</dbReference>
<feature type="transmembrane region" description="Helical" evidence="15">
    <location>
        <begin position="20"/>
        <end position="47"/>
    </location>
</feature>
<feature type="domain" description="Aminopeptidase N-like N-terminal" evidence="18">
    <location>
        <begin position="94"/>
        <end position="286"/>
    </location>
</feature>
<organism evidence="19 20">
    <name type="scientific">Echinococcus granulosus</name>
    <name type="common">Hydatid tapeworm</name>
    <dbReference type="NCBI Taxonomy" id="6210"/>
    <lineage>
        <taxon>Eukaryota</taxon>
        <taxon>Metazoa</taxon>
        <taxon>Spiralia</taxon>
        <taxon>Lophotrochozoa</taxon>
        <taxon>Platyhelminthes</taxon>
        <taxon>Cestoda</taxon>
        <taxon>Eucestoda</taxon>
        <taxon>Cyclophyllidea</taxon>
        <taxon>Taeniidae</taxon>
        <taxon>Echinococcus</taxon>
        <taxon>Echinococcus granulosus group</taxon>
    </lineage>
</organism>
<evidence type="ECO:0000256" key="13">
    <source>
        <dbReference type="PIRSR" id="PIRSR634016-3"/>
    </source>
</evidence>
<dbReference type="GO" id="GO:0070006">
    <property type="term" value="F:metalloaminopeptidase activity"/>
    <property type="evidence" value="ECO:0007669"/>
    <property type="project" value="TreeGrafter"/>
</dbReference>
<gene>
    <name evidence="19" type="ORF">EGR_10419</name>
</gene>
<evidence type="ECO:0000313" key="19">
    <source>
        <dbReference type="EMBL" id="EUB54720.1"/>
    </source>
</evidence>
<dbReference type="KEGG" id="egl:EGR_10419"/>
<comment type="similarity">
    <text evidence="2">Belongs to the peptidase M1 family.</text>
</comment>
<keyword evidence="7 13" id="KW-0862">Zinc</keyword>
<name>W6U0S7_ECHGR</name>
<dbReference type="OrthoDB" id="10031169at2759"/>
<evidence type="ECO:0000259" key="16">
    <source>
        <dbReference type="Pfam" id="PF01433"/>
    </source>
</evidence>
<evidence type="ECO:0000256" key="4">
    <source>
        <dbReference type="ARBA" id="ARBA00022692"/>
    </source>
</evidence>
<dbReference type="Gene3D" id="1.25.50.20">
    <property type="match status" value="1"/>
</dbReference>
<evidence type="ECO:0000256" key="2">
    <source>
        <dbReference type="ARBA" id="ARBA00010136"/>
    </source>
</evidence>
<dbReference type="PRINTS" id="PR00756">
    <property type="entry name" value="ALADIPTASE"/>
</dbReference>
<feature type="active site" description="Proton acceptor" evidence="12">
    <location>
        <position position="394"/>
    </location>
</feature>
<dbReference type="InterPro" id="IPR045357">
    <property type="entry name" value="Aminopeptidase_N-like_N"/>
</dbReference>
<proteinExistence type="inferred from homology"/>
<dbReference type="AlphaFoldDB" id="W6U0S7"/>
<evidence type="ECO:0000313" key="20">
    <source>
        <dbReference type="Proteomes" id="UP000019149"/>
    </source>
</evidence>
<evidence type="ECO:0000256" key="9">
    <source>
        <dbReference type="ARBA" id="ARBA00023049"/>
    </source>
</evidence>
<keyword evidence="11" id="KW-0325">Glycoprotein</keyword>
<comment type="subcellular location">
    <subcellularLocation>
        <location evidence="1">Membrane</location>
        <topology evidence="1">Single-pass membrane protein</topology>
    </subcellularLocation>
</comment>
<evidence type="ECO:0000256" key="3">
    <source>
        <dbReference type="ARBA" id="ARBA00022670"/>
    </source>
</evidence>
<sequence>MSVENKYSPGVAVAKPKKTLVIILAILLAVITALALIFFGTTLYFLLINKSGQGIDDAGVAAGEPPTPAGVAKANTTGWSTRVKDVRLPYTVIPLYYDLRLQANIYGSNASLFNFNGSVRVRLQCREATDFFFVHAYNEMTVNRKAIWLHREDSEVNLLANVSYDRARQWYRLSTSEKLEPEKIYLLYFGDFGAPLTINLRGWYLSSYVENNVTKYLATSQLQPTDARRVFPCWDEPAFKSIFEIKLVRREDFHSMSNMPLVESRLIGNGWVEDSFKPTLNTSTYLLAFVVSQFESLPGLDAKNRNFTIWARPDLMSAADYALDIGKKIIGFFEDYFELDYPLEKTDMLAVPHFAAGAMENWGLIIYREATLIWDPSSGTEFARQKVATVISHEIAHQWFGNLVTLDWWDDLWLNEGFATFVEYIGVAHAEPSWHMDEQFAVHQLQKVFFVDSLSTTHPVFLPVSHPDEINDIFDAISYNKGASVLRMMEAFLGREVFRQGLKIYLSRHKFQNTKPIDLWNALTEANSKSGNFIDVEAVMNVWIRQPGYPLVSVKRLGGNRFELSQERFLLGMHPANASVNINVTNKLWSIPITYATKSENITEAENRILWMNGKNLILEMDVSGGQWYALNLRQMGFYRVNYDMENWHLVTKALCTNHAELPRLMRAQLIDDSFHIANHGALSFEVFLNLTRYLRMEREYVPLNAMHRAFNYLYDVLAMHDSHSLLKRYVRILISDAYKDINWNAAKSDENHLNNMARQIIVSMSCGADHSDCVKRSKMLFDEFMQDPSSHKIPTSLTPTVYCTAIREGGVKEWDFLKQLSMRVLHEDEKYRILEALGCTRDFVRLRTYIRELIDDAISKSDDLELPASLSGNPIGLYVIYDTIKREWPNRNRGTNSPFKLILKAVEKRGIIIETLPIQDELMRMNATLHAEADPQTGRWIHRILTQSKRDYNWLKRYASTIHSWLKHEVESLQASSGEYDSTTVNPFHADTETTHTTLEDSAVSVSLGSLGYPQNTCLPIPKLTQSGLKQAIFLSCVILIECSFPNYRPRTFLLTMKRTSRGSPCGFLMPSRSSESARDCRKRKALRIQYLAESVRLRELTVLKMRQDVERLLEVCHEIDNGEFPQSVVADLGILYE</sequence>
<evidence type="ECO:0000256" key="12">
    <source>
        <dbReference type="PIRSR" id="PIRSR634016-1"/>
    </source>
</evidence>
<dbReference type="GO" id="GO:0042277">
    <property type="term" value="F:peptide binding"/>
    <property type="evidence" value="ECO:0007669"/>
    <property type="project" value="TreeGrafter"/>
</dbReference>
<keyword evidence="5 13" id="KW-0479">Metal-binding</keyword>
<dbReference type="FunFam" id="2.60.40.1910:FF:000006">
    <property type="entry name" value="Aminopeptidase"/>
    <property type="match status" value="1"/>
</dbReference>
<dbReference type="Gene3D" id="2.60.40.1730">
    <property type="entry name" value="tricorn interacting facor f3 domain"/>
    <property type="match status" value="1"/>
</dbReference>
<evidence type="ECO:0000256" key="11">
    <source>
        <dbReference type="ARBA" id="ARBA00023180"/>
    </source>
</evidence>
<dbReference type="Gene3D" id="1.10.390.10">
    <property type="entry name" value="Neutral Protease Domain 2"/>
    <property type="match status" value="1"/>
</dbReference>
<evidence type="ECO:0000259" key="17">
    <source>
        <dbReference type="Pfam" id="PF11838"/>
    </source>
</evidence>
<evidence type="ECO:0000256" key="8">
    <source>
        <dbReference type="ARBA" id="ARBA00022989"/>
    </source>
</evidence>
<dbReference type="SUPFAM" id="SSF63737">
    <property type="entry name" value="Leukotriene A4 hydrolase N-terminal domain"/>
    <property type="match status" value="1"/>
</dbReference>
<dbReference type="FunFam" id="1.10.390.10:FF:000016">
    <property type="entry name" value="Glutamyl aminopeptidase"/>
    <property type="match status" value="1"/>
</dbReference>
<dbReference type="PANTHER" id="PTHR11533">
    <property type="entry name" value="PROTEASE M1 ZINC METALLOPROTEASE"/>
    <property type="match status" value="1"/>
</dbReference>
<evidence type="ECO:0000256" key="6">
    <source>
        <dbReference type="ARBA" id="ARBA00022801"/>
    </source>
</evidence>
<dbReference type="InterPro" id="IPR027268">
    <property type="entry name" value="Peptidase_M4/M1_CTD_sf"/>
</dbReference>